<reference evidence="1" key="1">
    <citation type="submission" date="2018-02" db="EMBL/GenBank/DDBJ databases">
        <title>Rhizophora mucronata_Transcriptome.</title>
        <authorList>
            <person name="Meera S.P."/>
            <person name="Sreeshan A."/>
            <person name="Augustine A."/>
        </authorList>
    </citation>
    <scope>NUCLEOTIDE SEQUENCE</scope>
    <source>
        <tissue evidence="1">Leaf</tissue>
    </source>
</reference>
<dbReference type="AlphaFoldDB" id="A0A2P2QFR9"/>
<dbReference type="EMBL" id="GGEC01085357">
    <property type="protein sequence ID" value="MBX65841.1"/>
    <property type="molecule type" value="Transcribed_RNA"/>
</dbReference>
<sequence length="25" mass="2683">MGASTQGIPNLFNRFFRSTLGCGAH</sequence>
<evidence type="ECO:0000313" key="1">
    <source>
        <dbReference type="EMBL" id="MBX65841.1"/>
    </source>
</evidence>
<proteinExistence type="predicted"/>
<protein>
    <submittedName>
        <fullName evidence="1">Uncharacterized protein</fullName>
    </submittedName>
</protein>
<organism evidence="1">
    <name type="scientific">Rhizophora mucronata</name>
    <name type="common">Asiatic mangrove</name>
    <dbReference type="NCBI Taxonomy" id="61149"/>
    <lineage>
        <taxon>Eukaryota</taxon>
        <taxon>Viridiplantae</taxon>
        <taxon>Streptophyta</taxon>
        <taxon>Embryophyta</taxon>
        <taxon>Tracheophyta</taxon>
        <taxon>Spermatophyta</taxon>
        <taxon>Magnoliopsida</taxon>
        <taxon>eudicotyledons</taxon>
        <taxon>Gunneridae</taxon>
        <taxon>Pentapetalae</taxon>
        <taxon>rosids</taxon>
        <taxon>fabids</taxon>
        <taxon>Malpighiales</taxon>
        <taxon>Rhizophoraceae</taxon>
        <taxon>Rhizophora</taxon>
    </lineage>
</organism>
<accession>A0A2P2QFR9</accession>
<name>A0A2P2QFR9_RHIMU</name>